<gene>
    <name evidence="3" type="ORF">SAMN05421810_103730</name>
</gene>
<evidence type="ECO:0000256" key="1">
    <source>
        <dbReference type="SAM" id="MobiDB-lite"/>
    </source>
</evidence>
<keyword evidence="2" id="KW-0472">Membrane</keyword>
<dbReference type="Proteomes" id="UP000198727">
    <property type="component" value="Unassembled WGS sequence"/>
</dbReference>
<dbReference type="InterPro" id="IPR045522">
    <property type="entry name" value="DUF6474"/>
</dbReference>
<proteinExistence type="predicted"/>
<feature type="transmembrane region" description="Helical" evidence="2">
    <location>
        <begin position="21"/>
        <end position="42"/>
    </location>
</feature>
<evidence type="ECO:0000313" key="3">
    <source>
        <dbReference type="EMBL" id="SFP88393.1"/>
    </source>
</evidence>
<evidence type="ECO:0000313" key="4">
    <source>
        <dbReference type="Proteomes" id="UP000198727"/>
    </source>
</evidence>
<sequence>MARKAAGQPREKRTPEKRARSALRVAKVLGPAVIPVVAPLAVHAAAAARETYDRFQARRLGVDVDRLPEFSGHGAALHARIAGLADGLDELAAAPRATAGDTEFAGAARERLAPLAASVRAAERMPAIRRKAAHRAVAAELDRLESELLRHLGVNPNGG</sequence>
<dbReference type="Pfam" id="PF20079">
    <property type="entry name" value="DUF6474"/>
    <property type="match status" value="1"/>
</dbReference>
<feature type="region of interest" description="Disordered" evidence="1">
    <location>
        <begin position="1"/>
        <end position="20"/>
    </location>
</feature>
<reference evidence="4" key="1">
    <citation type="submission" date="2016-10" db="EMBL/GenBank/DDBJ databases">
        <authorList>
            <person name="Varghese N."/>
            <person name="Submissions S."/>
        </authorList>
    </citation>
    <scope>NUCLEOTIDE SEQUENCE [LARGE SCALE GENOMIC DNA]</scope>
    <source>
        <strain evidence="4">CGMCC 4.5579</strain>
    </source>
</reference>
<dbReference type="STRING" id="587909.SAMN05421810_103730"/>
<feature type="compositionally biased region" description="Basic and acidic residues" evidence="1">
    <location>
        <begin position="9"/>
        <end position="19"/>
    </location>
</feature>
<dbReference type="RefSeq" id="WP_092530308.1">
    <property type="nucleotide sequence ID" value="NZ_FOWW01000003.1"/>
</dbReference>
<name>A0A1I5TZC1_9PSEU</name>
<dbReference type="EMBL" id="FOWW01000003">
    <property type="protein sequence ID" value="SFP88393.1"/>
    <property type="molecule type" value="Genomic_DNA"/>
</dbReference>
<keyword evidence="4" id="KW-1185">Reference proteome</keyword>
<evidence type="ECO:0000256" key="2">
    <source>
        <dbReference type="SAM" id="Phobius"/>
    </source>
</evidence>
<protein>
    <submittedName>
        <fullName evidence="3">Uncharacterized protein</fullName>
    </submittedName>
</protein>
<keyword evidence="2" id="KW-0812">Transmembrane</keyword>
<keyword evidence="2" id="KW-1133">Transmembrane helix</keyword>
<organism evidence="3 4">
    <name type="scientific">Amycolatopsis arida</name>
    <dbReference type="NCBI Taxonomy" id="587909"/>
    <lineage>
        <taxon>Bacteria</taxon>
        <taxon>Bacillati</taxon>
        <taxon>Actinomycetota</taxon>
        <taxon>Actinomycetes</taxon>
        <taxon>Pseudonocardiales</taxon>
        <taxon>Pseudonocardiaceae</taxon>
        <taxon>Amycolatopsis</taxon>
    </lineage>
</organism>
<dbReference type="OrthoDB" id="4374070at2"/>
<dbReference type="AlphaFoldDB" id="A0A1I5TZC1"/>
<accession>A0A1I5TZC1</accession>